<comment type="caution">
    <text evidence="1">The sequence shown here is derived from an EMBL/GenBank/DDBJ whole genome shotgun (WGS) entry which is preliminary data.</text>
</comment>
<keyword evidence="2" id="KW-1185">Reference proteome</keyword>
<dbReference type="Pfam" id="PF10025">
    <property type="entry name" value="DUF2267"/>
    <property type="match status" value="1"/>
</dbReference>
<reference evidence="1 2" key="1">
    <citation type="submission" date="2019-06" db="EMBL/GenBank/DDBJ databases">
        <title>Whole genome shotgun sequence of Streptomyces cacaoi subsp. cacaoi NBRC 12748.</title>
        <authorList>
            <person name="Hosoyama A."/>
            <person name="Uohara A."/>
            <person name="Ohji S."/>
            <person name="Ichikawa N."/>
        </authorList>
    </citation>
    <scope>NUCLEOTIDE SEQUENCE [LARGE SCALE GENOMIC DNA]</scope>
    <source>
        <strain evidence="1 2">NBRC 12748</strain>
    </source>
</reference>
<dbReference type="AlphaFoldDB" id="A0A4Y3R2I5"/>
<evidence type="ECO:0008006" key="3">
    <source>
        <dbReference type="Google" id="ProtNLM"/>
    </source>
</evidence>
<evidence type="ECO:0000313" key="1">
    <source>
        <dbReference type="EMBL" id="GEB51509.1"/>
    </source>
</evidence>
<dbReference type="InterPro" id="IPR038282">
    <property type="entry name" value="DUF2267_sf"/>
</dbReference>
<dbReference type="InterPro" id="IPR018727">
    <property type="entry name" value="DUF2267"/>
</dbReference>
<dbReference type="Proteomes" id="UP000319210">
    <property type="component" value="Unassembled WGS sequence"/>
</dbReference>
<protein>
    <recommendedName>
        <fullName evidence="3">DUF2267 domain-containing protein</fullName>
    </recommendedName>
</protein>
<dbReference type="Gene3D" id="1.10.490.110">
    <property type="entry name" value="Uncharacterized conserved protein DUF2267"/>
    <property type="match status" value="1"/>
</dbReference>
<evidence type="ECO:0000313" key="2">
    <source>
        <dbReference type="Proteomes" id="UP000319210"/>
    </source>
</evidence>
<name>A0A4Y3R2I5_STRCI</name>
<dbReference type="OrthoDB" id="952780at2"/>
<accession>A0A4Y3R2I5</accession>
<sequence>MQWNDLVQQVRELGRYRTREQAERVLRAVLPLLARQLGPAERAALAARLPRTAAPLLAVPARASAAAAQPAGGASTGAEFVDALAARLGSADHAAARWDAGSVLCAVAVAAGEELTGRLIASLPPGYALLFGRAELIPAA</sequence>
<dbReference type="RefSeq" id="WP_030894874.1">
    <property type="nucleotide sequence ID" value="NZ_BJMM01000021.1"/>
</dbReference>
<organism evidence="1 2">
    <name type="scientific">Streptomyces cacaoi</name>
    <dbReference type="NCBI Taxonomy" id="1898"/>
    <lineage>
        <taxon>Bacteria</taxon>
        <taxon>Bacillati</taxon>
        <taxon>Actinomycetota</taxon>
        <taxon>Actinomycetes</taxon>
        <taxon>Kitasatosporales</taxon>
        <taxon>Streptomycetaceae</taxon>
        <taxon>Streptomyces</taxon>
    </lineage>
</organism>
<proteinExistence type="predicted"/>
<gene>
    <name evidence="1" type="ORF">SCA03_40600</name>
</gene>
<dbReference type="EMBL" id="BJMM01000021">
    <property type="protein sequence ID" value="GEB51509.1"/>
    <property type="molecule type" value="Genomic_DNA"/>
</dbReference>